<name>A0A553PBW6_TIGCA</name>
<comment type="caution">
    <text evidence="3">The sequence shown here is derived from an EMBL/GenBank/DDBJ whole genome shotgun (WGS) entry which is preliminary data.</text>
</comment>
<feature type="compositionally biased region" description="Basic and acidic residues" evidence="1">
    <location>
        <begin position="59"/>
        <end position="68"/>
    </location>
</feature>
<gene>
    <name evidence="3" type="ORF">TCAL_16878</name>
</gene>
<feature type="region of interest" description="Disordered" evidence="1">
    <location>
        <begin position="111"/>
        <end position="162"/>
    </location>
</feature>
<feature type="compositionally biased region" description="Basic and acidic residues" evidence="1">
    <location>
        <begin position="268"/>
        <end position="277"/>
    </location>
</feature>
<evidence type="ECO:0000313" key="4">
    <source>
        <dbReference type="Proteomes" id="UP000318571"/>
    </source>
</evidence>
<feature type="compositionally biased region" description="Low complexity" evidence="1">
    <location>
        <begin position="126"/>
        <end position="138"/>
    </location>
</feature>
<feature type="compositionally biased region" description="Basic residues" evidence="1">
    <location>
        <begin position="69"/>
        <end position="79"/>
    </location>
</feature>
<proteinExistence type="predicted"/>
<feature type="signal peptide" evidence="2">
    <location>
        <begin position="1"/>
        <end position="24"/>
    </location>
</feature>
<feature type="compositionally biased region" description="Polar residues" evidence="1">
    <location>
        <begin position="44"/>
        <end position="54"/>
    </location>
</feature>
<sequence length="456" mass="50450">MIGCDKVVLFTLLALSLGPEHHEACNRHISPKLWSFNPASTDSNELSSDASQIINIGPEEQKTREGRALRRRNRNHQRRIQSEEPVAVNSIDDDSYYNSLEYEYYEDDEVLASSTDGGSRRQGQHASPSLPVAPVASSHTKQPVQPHHEIQSGHYDTYQQTQKPSPLPGFLKTLAACLPLSLVAAAIPLGFANFDGATTTVTLNPAPVTMTITMSITQMAMEDDMGGDEGGGDEGGDEGEGGRGDEGGSEDYVLLSGEEMIEDGNSFERRTHADKRGRPLSTTPVPPTTTRNLKAQPRLSAYIVRTIFTPWGVVPTLSSDFDMEPTWNNLTRTEEGDERHRDNYLFRVEPASELNENDVFTLPLANHLEGNWTFNDPNNSNLIVSQVGEGRNQAEIVRLQAQEVKDAVVVSEEVQHKDVPNLKVRSNLVLKGQTTSPKPEISSRLPRLDLKNWSWN</sequence>
<feature type="chain" id="PRO_5021715791" evidence="2">
    <location>
        <begin position="25"/>
        <end position="456"/>
    </location>
</feature>
<evidence type="ECO:0000313" key="3">
    <source>
        <dbReference type="EMBL" id="TRY75174.1"/>
    </source>
</evidence>
<feature type="region of interest" description="Disordered" evidence="1">
    <location>
        <begin position="222"/>
        <end position="250"/>
    </location>
</feature>
<evidence type="ECO:0000256" key="2">
    <source>
        <dbReference type="SAM" id="SignalP"/>
    </source>
</evidence>
<organism evidence="3 4">
    <name type="scientific">Tigriopus californicus</name>
    <name type="common">Marine copepod</name>
    <dbReference type="NCBI Taxonomy" id="6832"/>
    <lineage>
        <taxon>Eukaryota</taxon>
        <taxon>Metazoa</taxon>
        <taxon>Ecdysozoa</taxon>
        <taxon>Arthropoda</taxon>
        <taxon>Crustacea</taxon>
        <taxon>Multicrustacea</taxon>
        <taxon>Hexanauplia</taxon>
        <taxon>Copepoda</taxon>
        <taxon>Harpacticoida</taxon>
        <taxon>Harpacticidae</taxon>
        <taxon>Tigriopus</taxon>
    </lineage>
</organism>
<dbReference type="AlphaFoldDB" id="A0A553PBW6"/>
<feature type="region of interest" description="Disordered" evidence="1">
    <location>
        <begin position="44"/>
        <end position="87"/>
    </location>
</feature>
<keyword evidence="4" id="KW-1185">Reference proteome</keyword>
<protein>
    <submittedName>
        <fullName evidence="3">Uncharacterized protein</fullName>
    </submittedName>
</protein>
<evidence type="ECO:0000256" key="1">
    <source>
        <dbReference type="SAM" id="MobiDB-lite"/>
    </source>
</evidence>
<feature type="compositionally biased region" description="Acidic residues" evidence="1">
    <location>
        <begin position="222"/>
        <end position="239"/>
    </location>
</feature>
<dbReference type="EMBL" id="VCGU01000005">
    <property type="protein sequence ID" value="TRY75174.1"/>
    <property type="molecule type" value="Genomic_DNA"/>
</dbReference>
<accession>A0A553PBW6</accession>
<dbReference type="Proteomes" id="UP000318571">
    <property type="component" value="Chromosome 2"/>
</dbReference>
<feature type="region of interest" description="Disordered" evidence="1">
    <location>
        <begin position="268"/>
        <end position="292"/>
    </location>
</feature>
<keyword evidence="2" id="KW-0732">Signal</keyword>
<reference evidence="3 4" key="1">
    <citation type="journal article" date="2018" name="Nat. Ecol. Evol.">
        <title>Genomic signatures of mitonuclear coevolution across populations of Tigriopus californicus.</title>
        <authorList>
            <person name="Barreto F.S."/>
            <person name="Watson E.T."/>
            <person name="Lima T.G."/>
            <person name="Willett C.S."/>
            <person name="Edmands S."/>
            <person name="Li W."/>
            <person name="Burton R.S."/>
        </authorList>
    </citation>
    <scope>NUCLEOTIDE SEQUENCE [LARGE SCALE GENOMIC DNA]</scope>
    <source>
        <strain evidence="3 4">San Diego</strain>
    </source>
</reference>